<feature type="transmembrane region" description="Helical" evidence="6">
    <location>
        <begin position="87"/>
        <end position="106"/>
    </location>
</feature>
<feature type="transmembrane region" description="Helical" evidence="6">
    <location>
        <begin position="155"/>
        <end position="174"/>
    </location>
</feature>
<sequence>MFGNFIISFYLTKILDQAGIKDTTTQTQIQVIINCWSFAIAVFGSYMLDILGRRTQTFISVAGMVVTLYIVGGLIKTYGESSNNSGIYGTIAVIFLFQGFYAFAITPMTSLYPTEVAPFKLRATGIAIFRMLDSGFGLLASFAMAYAMADLGWKFYLINASWDLVFLVIAYFTFVETKGLKLEEIAAKFEGSQILEAALAEDSSSVEGAVLSDKNAGEVKEQALP</sequence>
<accession>R8BIQ9</accession>
<dbReference type="PANTHER" id="PTHR48022:SF31">
    <property type="entry name" value="HEXOSE TRANSPORTER"/>
    <property type="match status" value="1"/>
</dbReference>
<dbReference type="Proteomes" id="UP000014074">
    <property type="component" value="Unassembled WGS sequence"/>
</dbReference>
<dbReference type="PROSITE" id="PS50850">
    <property type="entry name" value="MFS"/>
    <property type="match status" value="1"/>
</dbReference>
<keyword evidence="9" id="KW-1185">Reference proteome</keyword>
<evidence type="ECO:0000256" key="6">
    <source>
        <dbReference type="SAM" id="Phobius"/>
    </source>
</evidence>
<dbReference type="GO" id="GO:0005351">
    <property type="term" value="F:carbohydrate:proton symporter activity"/>
    <property type="evidence" value="ECO:0007669"/>
    <property type="project" value="TreeGrafter"/>
</dbReference>
<name>R8BIQ9_PHAM7</name>
<evidence type="ECO:0000313" key="8">
    <source>
        <dbReference type="EMBL" id="EON99210.1"/>
    </source>
</evidence>
<reference evidence="9" key="1">
    <citation type="journal article" date="2013" name="Genome Announc.">
        <title>Draft genome sequence of the ascomycete Phaeoacremonium aleophilum strain UCR-PA7, a causal agent of the esca disease complex in grapevines.</title>
        <authorList>
            <person name="Blanco-Ulate B."/>
            <person name="Rolshausen P."/>
            <person name="Cantu D."/>
        </authorList>
    </citation>
    <scope>NUCLEOTIDE SEQUENCE [LARGE SCALE GENOMIC DNA]</scope>
    <source>
        <strain evidence="9">UCR-PA7</strain>
    </source>
</reference>
<dbReference type="RefSeq" id="XP_007915954.1">
    <property type="nucleotide sequence ID" value="XM_007917763.1"/>
</dbReference>
<feature type="transmembrane region" description="Helical" evidence="6">
    <location>
        <begin position="127"/>
        <end position="149"/>
    </location>
</feature>
<evidence type="ECO:0000313" key="9">
    <source>
        <dbReference type="Proteomes" id="UP000014074"/>
    </source>
</evidence>
<dbReference type="OrthoDB" id="4540492at2759"/>
<protein>
    <submittedName>
        <fullName evidence="8">Putative hexose transporter protein</fullName>
    </submittedName>
</protein>
<evidence type="ECO:0000256" key="3">
    <source>
        <dbReference type="ARBA" id="ARBA00022692"/>
    </source>
</evidence>
<dbReference type="Pfam" id="PF00083">
    <property type="entry name" value="Sugar_tr"/>
    <property type="match status" value="1"/>
</dbReference>
<keyword evidence="3 6" id="KW-0812">Transmembrane</keyword>
<dbReference type="PROSITE" id="PS00216">
    <property type="entry name" value="SUGAR_TRANSPORT_1"/>
    <property type="match status" value="1"/>
</dbReference>
<dbReference type="AlphaFoldDB" id="R8BIQ9"/>
<keyword evidence="4 6" id="KW-1133">Transmembrane helix</keyword>
<comment type="similarity">
    <text evidence="2">Belongs to the major facilitator superfamily. Sugar transporter (TC 2.A.1.1) family.</text>
</comment>
<proteinExistence type="inferred from homology"/>
<dbReference type="SUPFAM" id="SSF103473">
    <property type="entry name" value="MFS general substrate transporter"/>
    <property type="match status" value="1"/>
</dbReference>
<evidence type="ECO:0000256" key="2">
    <source>
        <dbReference type="ARBA" id="ARBA00010992"/>
    </source>
</evidence>
<evidence type="ECO:0000256" key="1">
    <source>
        <dbReference type="ARBA" id="ARBA00004141"/>
    </source>
</evidence>
<feature type="domain" description="Major facilitator superfamily (MFS) profile" evidence="7">
    <location>
        <begin position="1"/>
        <end position="178"/>
    </location>
</feature>
<dbReference type="KEGG" id="tmn:UCRPA7_5216"/>
<evidence type="ECO:0000256" key="5">
    <source>
        <dbReference type="ARBA" id="ARBA00023136"/>
    </source>
</evidence>
<comment type="subcellular location">
    <subcellularLocation>
        <location evidence="1">Membrane</location>
        <topology evidence="1">Multi-pass membrane protein</topology>
    </subcellularLocation>
</comment>
<feature type="transmembrane region" description="Helical" evidence="6">
    <location>
        <begin position="58"/>
        <end position="75"/>
    </location>
</feature>
<dbReference type="GO" id="GO:0016020">
    <property type="term" value="C:membrane"/>
    <property type="evidence" value="ECO:0007669"/>
    <property type="project" value="UniProtKB-SubCell"/>
</dbReference>
<dbReference type="GeneID" id="19325747"/>
<gene>
    <name evidence="8" type="ORF">UCRPA7_5216</name>
</gene>
<organism evidence="8 9">
    <name type="scientific">Phaeoacremonium minimum (strain UCR-PA7)</name>
    <name type="common">Esca disease fungus</name>
    <name type="synonym">Togninia minima</name>
    <dbReference type="NCBI Taxonomy" id="1286976"/>
    <lineage>
        <taxon>Eukaryota</taxon>
        <taxon>Fungi</taxon>
        <taxon>Dikarya</taxon>
        <taxon>Ascomycota</taxon>
        <taxon>Pezizomycotina</taxon>
        <taxon>Sordariomycetes</taxon>
        <taxon>Sordariomycetidae</taxon>
        <taxon>Togniniales</taxon>
        <taxon>Togniniaceae</taxon>
        <taxon>Phaeoacremonium</taxon>
    </lineage>
</organism>
<dbReference type="EMBL" id="KB933176">
    <property type="protein sequence ID" value="EON99210.1"/>
    <property type="molecule type" value="Genomic_DNA"/>
</dbReference>
<evidence type="ECO:0000256" key="4">
    <source>
        <dbReference type="ARBA" id="ARBA00022989"/>
    </source>
</evidence>
<dbReference type="InterPro" id="IPR005829">
    <property type="entry name" value="Sugar_transporter_CS"/>
</dbReference>
<dbReference type="InterPro" id="IPR050360">
    <property type="entry name" value="MFS_Sugar_Transporters"/>
</dbReference>
<dbReference type="InterPro" id="IPR020846">
    <property type="entry name" value="MFS_dom"/>
</dbReference>
<dbReference type="eggNOG" id="KOG0254">
    <property type="taxonomic scope" value="Eukaryota"/>
</dbReference>
<dbReference type="HOGENOM" id="CLU_001265_30_0_1"/>
<keyword evidence="5 6" id="KW-0472">Membrane</keyword>
<dbReference type="Gene3D" id="1.20.1250.20">
    <property type="entry name" value="MFS general substrate transporter like domains"/>
    <property type="match status" value="1"/>
</dbReference>
<feature type="transmembrane region" description="Helical" evidence="6">
    <location>
        <begin position="31"/>
        <end position="51"/>
    </location>
</feature>
<dbReference type="PANTHER" id="PTHR48022">
    <property type="entry name" value="PLASTIDIC GLUCOSE TRANSPORTER 4"/>
    <property type="match status" value="1"/>
</dbReference>
<evidence type="ECO:0000259" key="7">
    <source>
        <dbReference type="PROSITE" id="PS50850"/>
    </source>
</evidence>
<dbReference type="InterPro" id="IPR036259">
    <property type="entry name" value="MFS_trans_sf"/>
</dbReference>
<dbReference type="InterPro" id="IPR005828">
    <property type="entry name" value="MFS_sugar_transport-like"/>
</dbReference>